<proteinExistence type="predicted"/>
<dbReference type="Proteomes" id="UP000663853">
    <property type="component" value="Unassembled WGS sequence"/>
</dbReference>
<sequence>MERLCSGNVRTNRLSALAQAADSLAKAAATLSEAARAAAETLSSELLEISSILSLVPEEKNGWVPNDNEREVDECTNPDDSDYYLSDDGGEEPFRSSQAQSTLNNIHHDVVEPCSAGPMTIDQLRFDSTRPPPAAPVTTEVETIAGLAYRILVDTEADVLLFVCALIQKRQKVICYMNCSIPTFHMYKKFISDVTAVNVYTITKITTSEITEVGRKFLEADRSILLLPETTTPSIEIDEIDSWVIHVGWPSDEQRYGEQRLIHQAQNSIIVACSEDEELYPAAAAVVWQSQPWPGDVDSFRMLVALLRPVFDHKLASIPEEMKAKVYPDWISCHGPRGHRHVQSWDAVTLVKRANLFLLDVLKYKTPTGSDPQASLPEVSEGFMAHNGLELAMKEGVLRVKVPGSGLNHASSLPKTDWTASTSENALGSPSTSARSKSGDPLNSDARSTNRQDYGDNAWETSKGYSRRIPLDGFRPRFSTVASSSGRNTFKQTLGPTYFIIKEEFEAIPLMCFLANTCAPSLRKAVLFFDISGCQTQYRTLIERITGWRVFVPEDAENSQSNEDAASHFTKCQEPAILLLPCNFKISSPPASLKNVSLGYCVYWGSTLVNFVPLLQAKKHQTLLKCKYMSLIMTTTQVDKMTSTLTKSDFKVHPSSPDLLHRSDSPWLSDLRIATRLALSADSKLVKELYESHLRSLVKNSSSVGAVDVANRINKFTANVLLAGEGTDGSDKYPPISGRLVTPLSLVNEFNLRAAVNTGLLYVW</sequence>
<evidence type="ECO:0000313" key="2">
    <source>
        <dbReference type="EMBL" id="CAE6415337.1"/>
    </source>
</evidence>
<evidence type="ECO:0000256" key="1">
    <source>
        <dbReference type="SAM" id="MobiDB-lite"/>
    </source>
</evidence>
<comment type="caution">
    <text evidence="2">The sequence shown here is derived from an EMBL/GenBank/DDBJ whole genome shotgun (WGS) entry which is preliminary data.</text>
</comment>
<name>A0A8H2X4N5_9AGAM</name>
<reference evidence="2" key="1">
    <citation type="submission" date="2021-01" db="EMBL/GenBank/DDBJ databases">
        <authorList>
            <person name="Kaushik A."/>
        </authorList>
    </citation>
    <scope>NUCLEOTIDE SEQUENCE</scope>
    <source>
        <strain evidence="2">AG6-10EEA</strain>
    </source>
</reference>
<gene>
    <name evidence="2" type="ORF">RDB_LOCUS5503</name>
</gene>
<accession>A0A8H2X4N5</accession>
<feature type="compositionally biased region" description="Acidic residues" evidence="1">
    <location>
        <begin position="70"/>
        <end position="82"/>
    </location>
</feature>
<feature type="region of interest" description="Disordered" evidence="1">
    <location>
        <begin position="405"/>
        <end position="459"/>
    </location>
</feature>
<protein>
    <submittedName>
        <fullName evidence="2">Uncharacterized protein</fullName>
    </submittedName>
</protein>
<feature type="region of interest" description="Disordered" evidence="1">
    <location>
        <begin position="60"/>
        <end position="99"/>
    </location>
</feature>
<organism evidence="2 3">
    <name type="scientific">Rhizoctonia solani</name>
    <dbReference type="NCBI Taxonomy" id="456999"/>
    <lineage>
        <taxon>Eukaryota</taxon>
        <taxon>Fungi</taxon>
        <taxon>Dikarya</taxon>
        <taxon>Basidiomycota</taxon>
        <taxon>Agaricomycotina</taxon>
        <taxon>Agaricomycetes</taxon>
        <taxon>Cantharellales</taxon>
        <taxon>Ceratobasidiaceae</taxon>
        <taxon>Rhizoctonia</taxon>
    </lineage>
</organism>
<feature type="compositionally biased region" description="Polar residues" evidence="1">
    <location>
        <begin position="408"/>
        <end position="436"/>
    </location>
</feature>
<evidence type="ECO:0000313" key="3">
    <source>
        <dbReference type="Proteomes" id="UP000663853"/>
    </source>
</evidence>
<dbReference type="AlphaFoldDB" id="A0A8H2X4N5"/>
<dbReference type="EMBL" id="CAJMXA010000088">
    <property type="protein sequence ID" value="CAE6415337.1"/>
    <property type="molecule type" value="Genomic_DNA"/>
</dbReference>